<dbReference type="AlphaFoldDB" id="A0AAD2D314"/>
<proteinExistence type="predicted"/>
<organism evidence="1 2">
    <name type="scientific">Euplotes crassus</name>
    <dbReference type="NCBI Taxonomy" id="5936"/>
    <lineage>
        <taxon>Eukaryota</taxon>
        <taxon>Sar</taxon>
        <taxon>Alveolata</taxon>
        <taxon>Ciliophora</taxon>
        <taxon>Intramacronucleata</taxon>
        <taxon>Spirotrichea</taxon>
        <taxon>Hypotrichia</taxon>
        <taxon>Euplotida</taxon>
        <taxon>Euplotidae</taxon>
        <taxon>Moneuplotes</taxon>
    </lineage>
</organism>
<dbReference type="Proteomes" id="UP001295684">
    <property type="component" value="Unassembled WGS sequence"/>
</dbReference>
<protein>
    <submittedName>
        <fullName evidence="1">Uncharacterized protein</fullName>
    </submittedName>
</protein>
<accession>A0AAD2D314</accession>
<gene>
    <name evidence="1" type="ORF">ECRASSUSDP1_LOCUS20445</name>
</gene>
<sequence length="83" mass="9087">MGSGGGLGIGGCGKCPRCFCCKIIGIEFVKARFCEDMDGFSFDLFFRESKFCEKRSGHVIVKDELKYRLASRILSSLDDSCGG</sequence>
<evidence type="ECO:0000313" key="2">
    <source>
        <dbReference type="Proteomes" id="UP001295684"/>
    </source>
</evidence>
<keyword evidence="2" id="KW-1185">Reference proteome</keyword>
<comment type="caution">
    <text evidence="1">The sequence shown here is derived from an EMBL/GenBank/DDBJ whole genome shotgun (WGS) entry which is preliminary data.</text>
</comment>
<evidence type="ECO:0000313" key="1">
    <source>
        <dbReference type="EMBL" id="CAI2379039.1"/>
    </source>
</evidence>
<dbReference type="EMBL" id="CAMPGE010020847">
    <property type="protein sequence ID" value="CAI2379039.1"/>
    <property type="molecule type" value="Genomic_DNA"/>
</dbReference>
<name>A0AAD2D314_EUPCR</name>
<reference evidence="1" key="1">
    <citation type="submission" date="2023-07" db="EMBL/GenBank/DDBJ databases">
        <authorList>
            <consortium name="AG Swart"/>
            <person name="Singh M."/>
            <person name="Singh A."/>
            <person name="Seah K."/>
            <person name="Emmerich C."/>
        </authorList>
    </citation>
    <scope>NUCLEOTIDE SEQUENCE</scope>
    <source>
        <strain evidence="1">DP1</strain>
    </source>
</reference>